<dbReference type="InterPro" id="IPR045141">
    <property type="entry name" value="NAA60-like"/>
</dbReference>
<dbReference type="EC" id="2.3.1.48" evidence="1"/>
<dbReference type="PANTHER" id="PTHR14744:SF15">
    <property type="entry name" value="N-ALPHA-ACETYLTRANSFERASE 60"/>
    <property type="match status" value="1"/>
</dbReference>
<comment type="similarity">
    <text evidence="6">Belongs to the acetyltransferase family. NAA60 subfamily.</text>
</comment>
<keyword evidence="14" id="KW-1185">Reference proteome</keyword>
<organism evidence="13 14">
    <name type="scientific">Paratrimastix pyriformis</name>
    <dbReference type="NCBI Taxonomy" id="342808"/>
    <lineage>
        <taxon>Eukaryota</taxon>
        <taxon>Metamonada</taxon>
        <taxon>Preaxostyla</taxon>
        <taxon>Paratrimastigidae</taxon>
        <taxon>Paratrimastix</taxon>
    </lineage>
</organism>
<evidence type="ECO:0000313" key="14">
    <source>
        <dbReference type="Proteomes" id="UP001141327"/>
    </source>
</evidence>
<comment type="catalytic activity">
    <reaction evidence="9">
        <text>L-lysyl-[protein] + acetyl-CoA = N(6)-acetyl-L-lysyl-[protein] + CoA + H(+)</text>
        <dbReference type="Rhea" id="RHEA:45948"/>
        <dbReference type="Rhea" id="RHEA-COMP:9752"/>
        <dbReference type="Rhea" id="RHEA-COMP:10731"/>
        <dbReference type="ChEBI" id="CHEBI:15378"/>
        <dbReference type="ChEBI" id="CHEBI:29969"/>
        <dbReference type="ChEBI" id="CHEBI:57287"/>
        <dbReference type="ChEBI" id="CHEBI:57288"/>
        <dbReference type="ChEBI" id="CHEBI:61930"/>
        <dbReference type="EC" id="2.3.1.48"/>
    </reaction>
</comment>
<evidence type="ECO:0000256" key="1">
    <source>
        <dbReference type="ARBA" id="ARBA00013184"/>
    </source>
</evidence>
<comment type="caution">
    <text evidence="13">The sequence shown here is derived from an EMBL/GenBank/DDBJ whole genome shotgun (WGS) entry which is preliminary data.</text>
</comment>
<keyword evidence="5" id="KW-0012">Acyltransferase</keyword>
<evidence type="ECO:0000256" key="2">
    <source>
        <dbReference type="ARBA" id="ARBA00022679"/>
    </source>
</evidence>
<comment type="catalytic activity">
    <reaction evidence="10">
        <text>N-terminal L-methionyl-[transmembrane protein] + acetyl-CoA = N-terminal N(alpha)-acetyl-L-methionyl-[transmembrane protein] + CoA + H(+)</text>
        <dbReference type="Rhea" id="RHEA:50604"/>
        <dbReference type="Rhea" id="RHEA-COMP:12745"/>
        <dbReference type="Rhea" id="RHEA-COMP:12746"/>
        <dbReference type="ChEBI" id="CHEBI:15378"/>
        <dbReference type="ChEBI" id="CHEBI:57287"/>
        <dbReference type="ChEBI" id="CHEBI:57288"/>
        <dbReference type="ChEBI" id="CHEBI:64731"/>
        <dbReference type="ChEBI" id="CHEBI:133414"/>
        <dbReference type="EC" id="2.3.1.259"/>
    </reaction>
</comment>
<feature type="compositionally biased region" description="Pro residues" evidence="11">
    <location>
        <begin position="179"/>
        <end position="190"/>
    </location>
</feature>
<dbReference type="Pfam" id="PF00583">
    <property type="entry name" value="Acetyltransf_1"/>
    <property type="match status" value="1"/>
</dbReference>
<feature type="compositionally biased region" description="Low complexity" evidence="11">
    <location>
        <begin position="168"/>
        <end position="178"/>
    </location>
</feature>
<evidence type="ECO:0000256" key="11">
    <source>
        <dbReference type="SAM" id="MobiDB-lite"/>
    </source>
</evidence>
<keyword evidence="4" id="KW-0156">Chromatin regulator</keyword>
<dbReference type="PANTHER" id="PTHR14744">
    <property type="entry name" value="N-ALPHA-ACETYLTRANSFERASE 60"/>
    <property type="match status" value="1"/>
</dbReference>
<proteinExistence type="inferred from homology"/>
<evidence type="ECO:0000256" key="9">
    <source>
        <dbReference type="ARBA" id="ARBA00048017"/>
    </source>
</evidence>
<accession>A0ABQ8UGM2</accession>
<name>A0ABQ8UGM2_9EUKA</name>
<feature type="domain" description="N-acetyltransferase" evidence="12">
    <location>
        <begin position="1"/>
        <end position="124"/>
    </location>
</feature>
<evidence type="ECO:0000256" key="6">
    <source>
        <dbReference type="ARBA" id="ARBA00025774"/>
    </source>
</evidence>
<keyword evidence="2" id="KW-0808">Transferase</keyword>
<dbReference type="PROSITE" id="PS51186">
    <property type="entry name" value="GNAT"/>
    <property type="match status" value="1"/>
</dbReference>
<evidence type="ECO:0000256" key="7">
    <source>
        <dbReference type="ARBA" id="ARBA00026111"/>
    </source>
</evidence>
<dbReference type="EMBL" id="JAPMOS010000067">
    <property type="protein sequence ID" value="KAJ4456560.1"/>
    <property type="molecule type" value="Genomic_DNA"/>
</dbReference>
<dbReference type="Gene3D" id="3.40.630.30">
    <property type="match status" value="1"/>
</dbReference>
<protein>
    <recommendedName>
        <fullName evidence="8">N-alpha-acetyltransferase 60</fullName>
        <ecNumber evidence="7">2.3.1.259</ecNumber>
        <ecNumber evidence="1">2.3.1.48</ecNumber>
    </recommendedName>
</protein>
<evidence type="ECO:0000259" key="12">
    <source>
        <dbReference type="PROSITE" id="PS51186"/>
    </source>
</evidence>
<sequence>MYRTVCCVALDDPATILGAVVCRVTPVQEAEDIEGAFPEVPAGQCLAHILTLGIRKTVRQQGLGAILLRHFLEDAWRNGRCWGVFLHVLTTNTAAIRLYEKCGFVRAAHLRSVVPRIRLAPPAHGPLSCCPARHTALHSARNYYLIGEHQLDAYLMVHRFPGPPPAPLAGADGDAPPALAAPPAPRPAPAPASAESWCVIL</sequence>
<dbReference type="SUPFAM" id="SSF55729">
    <property type="entry name" value="Acyl-CoA N-acyltransferases (Nat)"/>
    <property type="match status" value="1"/>
</dbReference>
<evidence type="ECO:0000256" key="8">
    <source>
        <dbReference type="ARBA" id="ARBA00026144"/>
    </source>
</evidence>
<evidence type="ECO:0000313" key="13">
    <source>
        <dbReference type="EMBL" id="KAJ4456560.1"/>
    </source>
</evidence>
<dbReference type="EC" id="2.3.1.259" evidence="7"/>
<dbReference type="Proteomes" id="UP001141327">
    <property type="component" value="Unassembled WGS sequence"/>
</dbReference>
<dbReference type="InterPro" id="IPR000182">
    <property type="entry name" value="GNAT_dom"/>
</dbReference>
<feature type="region of interest" description="Disordered" evidence="11">
    <location>
        <begin position="166"/>
        <end position="192"/>
    </location>
</feature>
<evidence type="ECO:0000256" key="3">
    <source>
        <dbReference type="ARBA" id="ARBA00022829"/>
    </source>
</evidence>
<evidence type="ECO:0000256" key="4">
    <source>
        <dbReference type="ARBA" id="ARBA00022853"/>
    </source>
</evidence>
<gene>
    <name evidence="13" type="ORF">PAPYR_8207</name>
</gene>
<reference evidence="13" key="1">
    <citation type="journal article" date="2022" name="bioRxiv">
        <title>Genomics of Preaxostyla Flagellates Illuminates Evolutionary Transitions and the Path Towards Mitochondrial Loss.</title>
        <authorList>
            <person name="Novak L.V.F."/>
            <person name="Treitli S.C."/>
            <person name="Pyrih J."/>
            <person name="Halakuc P."/>
            <person name="Pipaliya S.V."/>
            <person name="Vacek V."/>
            <person name="Brzon O."/>
            <person name="Soukal P."/>
            <person name="Eme L."/>
            <person name="Dacks J.B."/>
            <person name="Karnkowska A."/>
            <person name="Elias M."/>
            <person name="Hampl V."/>
        </authorList>
    </citation>
    <scope>NUCLEOTIDE SEQUENCE</scope>
    <source>
        <strain evidence="13">RCP-MX</strain>
    </source>
</reference>
<keyword evidence="3" id="KW-0159">Chromosome partition</keyword>
<evidence type="ECO:0000256" key="10">
    <source>
        <dbReference type="ARBA" id="ARBA00048848"/>
    </source>
</evidence>
<dbReference type="InterPro" id="IPR016181">
    <property type="entry name" value="Acyl_CoA_acyltransferase"/>
</dbReference>
<evidence type="ECO:0000256" key="5">
    <source>
        <dbReference type="ARBA" id="ARBA00023315"/>
    </source>
</evidence>